<dbReference type="SUPFAM" id="SSF54909">
    <property type="entry name" value="Dimeric alpha+beta barrel"/>
    <property type="match status" value="1"/>
</dbReference>
<dbReference type="InterPro" id="IPR011008">
    <property type="entry name" value="Dimeric_a/b-barrel"/>
</dbReference>
<dbReference type="AlphaFoldDB" id="A0A6G9RL00"/>
<evidence type="ECO:0000313" key="2">
    <source>
        <dbReference type="EMBL" id="QIR27418.1"/>
    </source>
</evidence>
<keyword evidence="2" id="KW-0503">Monooxygenase</keyword>
<name>A0A6G9RL00_9ENTR</name>
<dbReference type="PANTHER" id="PTHR37811">
    <property type="entry name" value="BLL5343 PROTEIN"/>
    <property type="match status" value="1"/>
</dbReference>
<dbReference type="Proteomes" id="UP000503580">
    <property type="component" value="Chromosome"/>
</dbReference>
<dbReference type="GO" id="GO:0004497">
    <property type="term" value="F:monooxygenase activity"/>
    <property type="evidence" value="ECO:0007669"/>
    <property type="project" value="UniProtKB-KW"/>
</dbReference>
<reference evidence="2 3" key="1">
    <citation type="submission" date="2020-02" db="EMBL/GenBank/DDBJ databases">
        <title>Whole genome PO2S7.</title>
        <authorList>
            <person name="Singha K.M."/>
        </authorList>
    </citation>
    <scope>NUCLEOTIDE SEQUENCE [LARGE SCALE GENOMIC DNA]</scope>
    <source>
        <strain evidence="2 3">PO2S7</strain>
    </source>
</reference>
<feature type="domain" description="ABM" evidence="1">
    <location>
        <begin position="1"/>
        <end position="90"/>
    </location>
</feature>
<dbReference type="InterPro" id="IPR052936">
    <property type="entry name" value="Jasmonate_Hydroxylase-like"/>
</dbReference>
<keyword evidence="2" id="KW-0560">Oxidoreductase</keyword>
<dbReference type="Pfam" id="PF03992">
    <property type="entry name" value="ABM"/>
    <property type="match status" value="1"/>
</dbReference>
<dbReference type="EMBL" id="CP050321">
    <property type="protein sequence ID" value="QIR27418.1"/>
    <property type="molecule type" value="Genomic_DNA"/>
</dbReference>
<keyword evidence="3" id="KW-1185">Reference proteome</keyword>
<protein>
    <submittedName>
        <fullName evidence="2">Antibiotic biosynthesis monooxygenase</fullName>
    </submittedName>
</protein>
<dbReference type="Gene3D" id="3.30.70.100">
    <property type="match status" value="1"/>
</dbReference>
<proteinExistence type="predicted"/>
<dbReference type="PROSITE" id="PS51725">
    <property type="entry name" value="ABM"/>
    <property type="match status" value="1"/>
</dbReference>
<gene>
    <name evidence="2" type="ORF">GY169_11665</name>
</gene>
<sequence>MIAVLFEAQAVAAHQSRYLALAAELRSELEKTPGFIALERFQSLSTEGKILSLSWWKDEESVREWKQNALHAAAQQEGKQTLFSDYRIRVAQVIREYSSDQRGHAHHV</sequence>
<dbReference type="KEGG" id="kgn:GY169_11665"/>
<dbReference type="RefSeq" id="WP_167575833.1">
    <property type="nucleotide sequence ID" value="NZ_CP050321.1"/>
</dbReference>
<dbReference type="PANTHER" id="PTHR37811:SF2">
    <property type="entry name" value="ABM DOMAIN-CONTAINING PROTEIN"/>
    <property type="match status" value="1"/>
</dbReference>
<dbReference type="InterPro" id="IPR007138">
    <property type="entry name" value="ABM_dom"/>
</dbReference>
<evidence type="ECO:0000313" key="3">
    <source>
        <dbReference type="Proteomes" id="UP000503580"/>
    </source>
</evidence>
<organism evidence="2 3">
    <name type="scientific">Kluyvera genomosp. 3</name>
    <dbReference type="NCBI Taxonomy" id="2774055"/>
    <lineage>
        <taxon>Bacteria</taxon>
        <taxon>Pseudomonadati</taxon>
        <taxon>Pseudomonadota</taxon>
        <taxon>Gammaproteobacteria</taxon>
        <taxon>Enterobacterales</taxon>
        <taxon>Enterobacteriaceae</taxon>
        <taxon>Kluyvera</taxon>
    </lineage>
</organism>
<accession>A0A6G9RL00</accession>
<evidence type="ECO:0000259" key="1">
    <source>
        <dbReference type="PROSITE" id="PS51725"/>
    </source>
</evidence>